<gene>
    <name evidence="3" type="ORF">OvHV-2gp48</name>
</gene>
<proteinExistence type="predicted"/>
<evidence type="ECO:0000313" key="4">
    <source>
        <dbReference type="Proteomes" id="UP000152762"/>
    </source>
</evidence>
<name>A1BM39_9GAMA</name>
<dbReference type="EMBL" id="DQ198083">
    <property type="protein sequence ID" value="ABB22268.1"/>
    <property type="molecule type" value="Genomic_DNA"/>
</dbReference>
<evidence type="ECO:0000256" key="2">
    <source>
        <dbReference type="SAM" id="MobiDB-lite"/>
    </source>
</evidence>
<dbReference type="Proteomes" id="UP000152762">
    <property type="component" value="Segment"/>
</dbReference>
<feature type="compositionally biased region" description="Polar residues" evidence="2">
    <location>
        <begin position="67"/>
        <end position="77"/>
    </location>
</feature>
<evidence type="ECO:0000256" key="1">
    <source>
        <dbReference type="SAM" id="Coils"/>
    </source>
</evidence>
<feature type="region of interest" description="Disordered" evidence="2">
    <location>
        <begin position="36"/>
        <end position="78"/>
    </location>
</feature>
<organism evidence="3 4">
    <name type="scientific">Ovine gammaherpesvirus 2</name>
    <dbReference type="NCBI Taxonomy" id="10398"/>
    <lineage>
        <taxon>Viruses</taxon>
        <taxon>Duplodnaviria</taxon>
        <taxon>Heunggongvirae</taxon>
        <taxon>Peploviricota</taxon>
        <taxon>Herviviricetes</taxon>
        <taxon>Herpesvirales</taxon>
        <taxon>Orthoherpesviridae</taxon>
        <taxon>Gammaherpesvirinae</taxon>
        <taxon>Macavirus</taxon>
        <taxon>Macavirus ovinegamma2</taxon>
    </lineage>
</organism>
<evidence type="ECO:0000313" key="3">
    <source>
        <dbReference type="EMBL" id="ABB22268.1"/>
    </source>
</evidence>
<reference evidence="3 4" key="1">
    <citation type="journal article" date="2007" name="J. Gen. Virol.">
        <title>Comparison of ovine herpesvirus 2 genomes isolated from domestic sheep (Ovis aries) and a clinically affected cow (Bos bovis).</title>
        <authorList>
            <person name="Taus N.S."/>
            <person name="Herndon D.R."/>
            <person name="Traul D.L."/>
            <person name="Stewart J.P."/>
            <person name="Ackermann M."/>
            <person name="Li H."/>
            <person name="Knowles D.P."/>
            <person name="Lewis G.S."/>
            <person name="Brayton K.A."/>
        </authorList>
    </citation>
    <scope>NUCLEOTIDE SEQUENCE [LARGE SCALE GENOMIC DNA]</scope>
</reference>
<sequence length="256" mass="29097">MANSPGQLFWGVTPDGTPVQFSSFYYLLPEGVDTDQSLLQQSAENSLMDASPSPPPDISSSGMDLSVNKSPKGSSRTLAKWNKRRRTLECAQTLAEMGEGYFEPPEPCPTSPVRNVDPDPLRPNCIQSLSDYEDLQRSIEQTVKQFEHADKDEPPPFVPRGPRLKRKSTEHYLHQMKQCTNKDELQKWKSRLQAKMFRDKVSRKIVQSLQEIKEKDAEIEKLKNKNLDLLTENCQLKSIILDLESKLQGRRLASPP</sequence>
<feature type="compositionally biased region" description="Polar residues" evidence="2">
    <location>
        <begin position="36"/>
        <end position="45"/>
    </location>
</feature>
<feature type="coiled-coil region" evidence="1">
    <location>
        <begin position="205"/>
        <end position="232"/>
    </location>
</feature>
<protein>
    <submittedName>
        <fullName evidence="3">Ov6</fullName>
    </submittedName>
</protein>
<keyword evidence="1" id="KW-0175">Coiled coil</keyword>
<accession>A1BM39</accession>